<feature type="domain" description="PPIase FKBP-type" evidence="3">
    <location>
        <begin position="381"/>
        <end position="447"/>
    </location>
</feature>
<feature type="region of interest" description="Disordered" evidence="2">
    <location>
        <begin position="172"/>
        <end position="208"/>
    </location>
</feature>
<dbReference type="Gene3D" id="3.10.50.40">
    <property type="match status" value="1"/>
</dbReference>
<comment type="catalytic activity">
    <reaction evidence="1">
        <text>[protein]-peptidylproline (omega=180) = [protein]-peptidylproline (omega=0)</text>
        <dbReference type="Rhea" id="RHEA:16237"/>
        <dbReference type="Rhea" id="RHEA-COMP:10747"/>
        <dbReference type="Rhea" id="RHEA-COMP:10748"/>
        <dbReference type="ChEBI" id="CHEBI:83833"/>
        <dbReference type="ChEBI" id="CHEBI:83834"/>
        <dbReference type="EC" id="5.2.1.8"/>
    </reaction>
</comment>
<dbReference type="RefSeq" id="XP_009042405.1">
    <property type="nucleotide sequence ID" value="XM_009044157.1"/>
</dbReference>
<dbReference type="GO" id="GO:0003755">
    <property type="term" value="F:peptidyl-prolyl cis-trans isomerase activity"/>
    <property type="evidence" value="ECO:0007669"/>
    <property type="project" value="UniProtKB-KW"/>
</dbReference>
<organism evidence="5">
    <name type="scientific">Aureococcus anophagefferens</name>
    <name type="common">Harmful bloom alga</name>
    <dbReference type="NCBI Taxonomy" id="44056"/>
    <lineage>
        <taxon>Eukaryota</taxon>
        <taxon>Sar</taxon>
        <taxon>Stramenopiles</taxon>
        <taxon>Ochrophyta</taxon>
        <taxon>Pelagophyceae</taxon>
        <taxon>Pelagomonadales</taxon>
        <taxon>Pelagomonadaceae</taxon>
        <taxon>Aureococcus</taxon>
    </lineage>
</organism>
<dbReference type="Pfam" id="PF00254">
    <property type="entry name" value="FKBP_C"/>
    <property type="match status" value="1"/>
</dbReference>
<feature type="compositionally biased region" description="Basic and acidic residues" evidence="2">
    <location>
        <begin position="172"/>
        <end position="202"/>
    </location>
</feature>
<evidence type="ECO:0000256" key="2">
    <source>
        <dbReference type="SAM" id="MobiDB-lite"/>
    </source>
</evidence>
<name>F0YPR4_AURAN</name>
<sequence length="525" mass="55918">MAPPAAQPSLDEVCSKLGAKSRAIKDVCDWAEARRPRVPRARCGAVDGGRAGGELLAALFRTIKHDEAGGERAENVREAVMFALHEVLMKNDAVCAKVADLRDQVETLTDRCTEHFTRHIVKSQASRVIERRLVKSAENLTKVVRAWRQKFECFGSSDKLRMTHKILRQLGKEADKLEGERTRPEKRKADEAKAPEPKKPKAESPAAPLIPVPKDLLAREAAGDGPPAAAPALTPASIAAPPPEAAKPRAAWGGGASTAPAVGPGRGRRFDACRLVGDCCTWLRHPRHTVAVAFFFLHHFLKAARLEPRGSAPPAAAAALDAVERAKAAKPDMNEPGEVEVYVAHLADDEAAAVAMAAGAGGDAVKRGDAVRFKYRVMRLGKRATDNLSGEASPVFSLGYGEDDDSEKDFLSARVGGGQLIPALDSAIVGMRPGGRRRLFVVPEKGWKKINSSCSAESNGASNAGDASAGLADIAGQAIVPLAQMVDNGACIEDALLPQPANFGAKRRLARRFDEGLLLEVEVLA</sequence>
<keyword evidence="1" id="KW-0697">Rotamase</keyword>
<feature type="non-terminal residue" evidence="4">
    <location>
        <position position="525"/>
    </location>
</feature>
<dbReference type="OrthoDB" id="1902587at2759"/>
<evidence type="ECO:0000259" key="3">
    <source>
        <dbReference type="PROSITE" id="PS50059"/>
    </source>
</evidence>
<dbReference type="InterPro" id="IPR046357">
    <property type="entry name" value="PPIase_dom_sf"/>
</dbReference>
<evidence type="ECO:0000256" key="1">
    <source>
        <dbReference type="PROSITE-ProRule" id="PRU00277"/>
    </source>
</evidence>
<dbReference type="PROSITE" id="PS50059">
    <property type="entry name" value="FKBP_PPIASE"/>
    <property type="match status" value="1"/>
</dbReference>
<dbReference type="InParanoid" id="F0YPR4"/>
<dbReference type="EC" id="5.2.1.8" evidence="1"/>
<dbReference type="eggNOG" id="ENOG502S3PQ">
    <property type="taxonomic scope" value="Eukaryota"/>
</dbReference>
<evidence type="ECO:0000313" key="4">
    <source>
        <dbReference type="EMBL" id="EGB02895.1"/>
    </source>
</evidence>
<dbReference type="EMBL" id="GL833261">
    <property type="protein sequence ID" value="EGB02895.1"/>
    <property type="molecule type" value="Genomic_DNA"/>
</dbReference>
<gene>
    <name evidence="4" type="ORF">AURANDRAFT_68467</name>
</gene>
<dbReference type="SUPFAM" id="SSF54534">
    <property type="entry name" value="FKBP-like"/>
    <property type="match status" value="1"/>
</dbReference>
<dbReference type="AlphaFoldDB" id="F0YPR4"/>
<dbReference type="Proteomes" id="UP000002729">
    <property type="component" value="Unassembled WGS sequence"/>
</dbReference>
<proteinExistence type="predicted"/>
<dbReference type="InterPro" id="IPR001179">
    <property type="entry name" value="PPIase_FKBP_dom"/>
</dbReference>
<keyword evidence="5" id="KW-1185">Reference proteome</keyword>
<dbReference type="KEGG" id="aaf:AURANDRAFT_68467"/>
<dbReference type="GeneID" id="20226820"/>
<protein>
    <recommendedName>
        <fullName evidence="1">peptidylprolyl isomerase</fullName>
        <ecNumber evidence="1">5.2.1.8</ecNumber>
    </recommendedName>
</protein>
<keyword evidence="1" id="KW-0413">Isomerase</keyword>
<evidence type="ECO:0000313" key="5">
    <source>
        <dbReference type="Proteomes" id="UP000002729"/>
    </source>
</evidence>
<accession>F0YPR4</accession>
<reference evidence="4 5" key="1">
    <citation type="journal article" date="2011" name="Proc. Natl. Acad. Sci. U.S.A.">
        <title>Niche of harmful alga Aureococcus anophagefferens revealed through ecogenomics.</title>
        <authorList>
            <person name="Gobler C.J."/>
            <person name="Berry D.L."/>
            <person name="Dyhrman S.T."/>
            <person name="Wilhelm S.W."/>
            <person name="Salamov A."/>
            <person name="Lobanov A.V."/>
            <person name="Zhang Y."/>
            <person name="Collier J.L."/>
            <person name="Wurch L.L."/>
            <person name="Kustka A.B."/>
            <person name="Dill B.D."/>
            <person name="Shah M."/>
            <person name="VerBerkmoes N.C."/>
            <person name="Kuo A."/>
            <person name="Terry A."/>
            <person name="Pangilinan J."/>
            <person name="Lindquist E.A."/>
            <person name="Lucas S."/>
            <person name="Paulsen I.T."/>
            <person name="Hattenrath-Lehmann T.K."/>
            <person name="Talmage S.C."/>
            <person name="Walker E.A."/>
            <person name="Koch F."/>
            <person name="Burson A.M."/>
            <person name="Marcoval M.A."/>
            <person name="Tang Y.Z."/>
            <person name="Lecleir G.R."/>
            <person name="Coyne K.J."/>
            <person name="Berg G.M."/>
            <person name="Bertrand E.M."/>
            <person name="Saito M.A."/>
            <person name="Gladyshev V.N."/>
            <person name="Grigoriev I.V."/>
        </authorList>
    </citation>
    <scope>NUCLEOTIDE SEQUENCE [LARGE SCALE GENOMIC DNA]</scope>
    <source>
        <strain evidence="5">CCMP 1984</strain>
    </source>
</reference>